<keyword evidence="2" id="KW-0716">Sensory transduction</keyword>
<feature type="repeat" description="ANK" evidence="8">
    <location>
        <begin position="540"/>
        <end position="572"/>
    </location>
</feature>
<keyword evidence="5" id="KW-0406">Ion transport</keyword>
<evidence type="ECO:0000256" key="2">
    <source>
        <dbReference type="ARBA" id="ARBA00022606"/>
    </source>
</evidence>
<evidence type="ECO:0000256" key="7">
    <source>
        <dbReference type="ARBA" id="ARBA00023303"/>
    </source>
</evidence>
<dbReference type="GO" id="GO:1902495">
    <property type="term" value="C:transmembrane transporter complex"/>
    <property type="evidence" value="ECO:0007669"/>
    <property type="project" value="TreeGrafter"/>
</dbReference>
<feature type="transmembrane region" description="Helical" evidence="10">
    <location>
        <begin position="879"/>
        <end position="899"/>
    </location>
</feature>
<evidence type="ECO:0000256" key="5">
    <source>
        <dbReference type="ARBA" id="ARBA00023065"/>
    </source>
</evidence>
<keyword evidence="12" id="KW-1185">Reference proteome</keyword>
<keyword evidence="1" id="KW-0813">Transport</keyword>
<dbReference type="PANTHER" id="PTHR47143:SF1">
    <property type="entry name" value="ION_TRANS DOMAIN-CONTAINING PROTEIN"/>
    <property type="match status" value="1"/>
</dbReference>
<dbReference type="Proteomes" id="UP000007799">
    <property type="component" value="Unassembled WGS sequence"/>
</dbReference>
<reference evidence="11" key="1">
    <citation type="submission" date="2009-08" db="EMBL/GenBank/DDBJ databases">
        <title>Annotation of Salpingoeca rosetta.</title>
        <authorList>
            <consortium name="The Broad Institute Genome Sequencing Platform"/>
            <person name="Russ C."/>
            <person name="Cuomo C."/>
            <person name="Burger G."/>
            <person name="Gray M.W."/>
            <person name="Holland P.W.H."/>
            <person name="King N."/>
            <person name="Lang F.B.F."/>
            <person name="Roger A.J."/>
            <person name="Ruiz-Trillo I."/>
            <person name="Young S.K."/>
            <person name="Zeng Q."/>
            <person name="Gargeya S."/>
            <person name="Alvarado L."/>
            <person name="Berlin A."/>
            <person name="Chapman S.B."/>
            <person name="Chen Z."/>
            <person name="Freedman E."/>
            <person name="Gellesch M."/>
            <person name="Goldberg J."/>
            <person name="Griggs A."/>
            <person name="Gujja S."/>
            <person name="Heilman E."/>
            <person name="Heiman D."/>
            <person name="Howarth C."/>
            <person name="Mehta T."/>
            <person name="Neiman D."/>
            <person name="Pearson M."/>
            <person name="Roberts A."/>
            <person name="Saif S."/>
            <person name="Shea T."/>
            <person name="Shenoy N."/>
            <person name="Sisk P."/>
            <person name="Stolte C."/>
            <person name="Sykes S."/>
            <person name="White J."/>
            <person name="Yandava C."/>
            <person name="Haas B."/>
            <person name="Nusbaum C."/>
            <person name="Birren B."/>
        </authorList>
    </citation>
    <scope>NUCLEOTIDE SEQUENCE [LARGE SCALE GENOMIC DNA]</scope>
    <source>
        <strain evidence="11">ATCC 50818</strain>
    </source>
</reference>
<dbReference type="InterPro" id="IPR036770">
    <property type="entry name" value="Ankyrin_rpt-contain_sf"/>
</dbReference>
<feature type="region of interest" description="Disordered" evidence="9">
    <location>
        <begin position="435"/>
        <end position="459"/>
    </location>
</feature>
<dbReference type="SMART" id="SM00248">
    <property type="entry name" value="ANK"/>
    <property type="match status" value="17"/>
</dbReference>
<feature type="transmembrane region" description="Helical" evidence="10">
    <location>
        <begin position="777"/>
        <end position="796"/>
    </location>
</feature>
<keyword evidence="3" id="KW-0677">Repeat</keyword>
<feature type="repeat" description="ANK" evidence="8">
    <location>
        <begin position="473"/>
        <end position="505"/>
    </location>
</feature>
<feature type="repeat" description="ANK" evidence="8">
    <location>
        <begin position="266"/>
        <end position="298"/>
    </location>
</feature>
<feature type="repeat" description="ANK" evidence="8">
    <location>
        <begin position="506"/>
        <end position="538"/>
    </location>
</feature>
<dbReference type="InterPro" id="IPR002110">
    <property type="entry name" value="Ankyrin_rpt"/>
</dbReference>
<dbReference type="Pfam" id="PF00023">
    <property type="entry name" value="Ank"/>
    <property type="match status" value="3"/>
</dbReference>
<protein>
    <submittedName>
        <fullName evidence="11">Uncharacterized protein</fullName>
    </submittedName>
</protein>
<keyword evidence="4 8" id="KW-0040">ANK repeat</keyword>
<dbReference type="SUPFAM" id="SSF48403">
    <property type="entry name" value="Ankyrin repeat"/>
    <property type="match status" value="2"/>
</dbReference>
<dbReference type="PANTHER" id="PTHR47143">
    <property type="entry name" value="TRANSIENT RECEPTOR POTENTIAL CATION CHANNEL PROTEIN PAINLESS"/>
    <property type="match status" value="1"/>
</dbReference>
<name>F2UK79_SALR5</name>
<feature type="repeat" description="ANK" evidence="8">
    <location>
        <begin position="192"/>
        <end position="224"/>
    </location>
</feature>
<proteinExistence type="predicted"/>
<evidence type="ECO:0000256" key="10">
    <source>
        <dbReference type="SAM" id="Phobius"/>
    </source>
</evidence>
<dbReference type="GeneID" id="16070973"/>
<dbReference type="OrthoDB" id="1661883at2759"/>
<evidence type="ECO:0000256" key="8">
    <source>
        <dbReference type="PROSITE-ProRule" id="PRU00023"/>
    </source>
</evidence>
<evidence type="ECO:0000256" key="6">
    <source>
        <dbReference type="ARBA" id="ARBA00023180"/>
    </source>
</evidence>
<keyword evidence="7" id="KW-0407">Ion channel</keyword>
<organism evidence="12">
    <name type="scientific">Salpingoeca rosetta (strain ATCC 50818 / BSB-021)</name>
    <dbReference type="NCBI Taxonomy" id="946362"/>
    <lineage>
        <taxon>Eukaryota</taxon>
        <taxon>Choanoflagellata</taxon>
        <taxon>Craspedida</taxon>
        <taxon>Salpingoecidae</taxon>
        <taxon>Salpingoeca</taxon>
    </lineage>
</organism>
<feature type="repeat" description="ANK" evidence="8">
    <location>
        <begin position="225"/>
        <end position="257"/>
    </location>
</feature>
<dbReference type="InParanoid" id="F2UK79"/>
<feature type="transmembrane region" description="Helical" evidence="10">
    <location>
        <begin position="816"/>
        <end position="837"/>
    </location>
</feature>
<feature type="repeat" description="ANK" evidence="8">
    <location>
        <begin position="89"/>
        <end position="121"/>
    </location>
</feature>
<feature type="repeat" description="ANK" evidence="8">
    <location>
        <begin position="606"/>
        <end position="638"/>
    </location>
</feature>
<dbReference type="PROSITE" id="PS50088">
    <property type="entry name" value="ANK_REPEAT"/>
    <property type="match status" value="13"/>
</dbReference>
<dbReference type="STRING" id="946362.F2UK79"/>
<evidence type="ECO:0000313" key="12">
    <source>
        <dbReference type="Proteomes" id="UP000007799"/>
    </source>
</evidence>
<feature type="transmembrane region" description="Helical" evidence="10">
    <location>
        <begin position="849"/>
        <end position="867"/>
    </location>
</feature>
<dbReference type="OMA" id="HHACMEG"/>
<dbReference type="EMBL" id="GL832978">
    <property type="protein sequence ID" value="EGD77528.1"/>
    <property type="molecule type" value="Genomic_DNA"/>
</dbReference>
<dbReference type="AlphaFoldDB" id="F2UK79"/>
<evidence type="ECO:0000256" key="9">
    <source>
        <dbReference type="SAM" id="MobiDB-lite"/>
    </source>
</evidence>
<evidence type="ECO:0000256" key="3">
    <source>
        <dbReference type="ARBA" id="ARBA00022737"/>
    </source>
</evidence>
<dbReference type="GO" id="GO:0022857">
    <property type="term" value="F:transmembrane transporter activity"/>
    <property type="evidence" value="ECO:0007669"/>
    <property type="project" value="TreeGrafter"/>
</dbReference>
<evidence type="ECO:0000256" key="1">
    <source>
        <dbReference type="ARBA" id="ARBA00022448"/>
    </source>
</evidence>
<dbReference type="InterPro" id="IPR052076">
    <property type="entry name" value="TRP_cation_channel"/>
</dbReference>
<evidence type="ECO:0000313" key="11">
    <source>
        <dbReference type="EMBL" id="EGD77528.1"/>
    </source>
</evidence>
<sequence length="1066" mass="118392">MNSRAITPRHIEVRQRASTQLHEEDIMADVELVRIAANKSLHQAAREGDIEILEQILASQQERVSLSSQLSSRTTASASVPFIDHQDDSGMTALHYACRNNCVDVMQKLLSRGAQPLVQGEDGITPLHLTAKYASPPTLQTFLTYLPEDTSVAEIDDEYGQTPLHYASQRSDPSCLEVLLQRNCEPNVTDKANATPLHNAAQEGRLEIVQLLVKYGANLLARDGEGETPLHHACMEGHVDVIEFLLQQAENSEGEATDIVNIADNRGLQPLHAAMYSGSKDTVLLLLQHNADPNVKTHNSRRTPLHTAARHGHLDVVQLLVSQGARTSVRDVKGQLAIHRAAGYGRTAVLEYLFQDKIAKERFLEAQTRQGHRPLALAASHGHVDTVNLLLDLGANPMMKDKVGKTPLHLAVEGDHYDVTKVLIDRCRAVSARPSVNPLAESTEDGDEEGDDDESDTLSLGGTTALLEAADKYDTRPLHIACALGHKSIARLLVDSGCQLDVVDDSDQTPLHLAVKNGRYQIVKLLLLKKVQLVADEDDKAQTPLHLAAQCGFHQIMELLIANGANLNAADDFHQTPLAEAAAAGHLKCVTVMLENDAHIDPRDKFGSTPLHVAAKAGHAKIVQLLLSRGANIAHQDKKGNTCLDVAAINKRVDVAKTILNHSHWMRVLKRRVKEEHIANGAERRLLGSTPFKQLIVHLPDVAAVALDKCVTTNEVTPDHDDYTVHYNYELLMEDPSLPGKSALWYMTVLLREPVLMHPVVSHLLRQKWLSFGRFVYYLNLFFYLIFVIFLTAFVLDNRIDEPKNFSDLNPISKVATWVVMLYCFYGIVITELLQLVQLGLEYFNWRNILDWGVYIFSLILVMYPLINVNSTNDTAHWTTAWFAGSVAIFLTWMNLLVFVRRFGGLGIYVLMFTDTLATVLRMNISVMNLLIGLAVGDIEKISQSANVNRQAIKSKYLQAAEQWLPRSLRQNLRSFETVKPNKGKGKGGLLSLAASFLDENVGFDDSKAAMTEEGVIEEVREQTDLLRETTRDAFDEIKEVQSRADASTQALKLLSKRLQQHVDNA</sequence>
<keyword evidence="6" id="KW-0325">Glycoprotein</keyword>
<feature type="repeat" description="ANK" evidence="8">
    <location>
        <begin position="300"/>
        <end position="332"/>
    </location>
</feature>
<feature type="repeat" description="ANK" evidence="8">
    <location>
        <begin position="370"/>
        <end position="402"/>
    </location>
</feature>
<dbReference type="RefSeq" id="XP_004990416.1">
    <property type="nucleotide sequence ID" value="XM_004990359.1"/>
</dbReference>
<accession>F2UK79</accession>
<keyword evidence="10" id="KW-1133">Transmembrane helix</keyword>
<dbReference type="PROSITE" id="PS50297">
    <property type="entry name" value="ANK_REP_REGION"/>
    <property type="match status" value="12"/>
</dbReference>
<dbReference type="PRINTS" id="PR01415">
    <property type="entry name" value="ANKYRIN"/>
</dbReference>
<dbReference type="Pfam" id="PF12796">
    <property type="entry name" value="Ank_2"/>
    <property type="match status" value="5"/>
</dbReference>
<keyword evidence="10" id="KW-0472">Membrane</keyword>
<gene>
    <name evidence="11" type="ORF">PTSG_08626</name>
</gene>
<feature type="repeat" description="ANK" evidence="8">
    <location>
        <begin position="573"/>
        <end position="605"/>
    </location>
</feature>
<feature type="compositionally biased region" description="Acidic residues" evidence="9">
    <location>
        <begin position="442"/>
        <end position="456"/>
    </location>
</feature>
<dbReference type="Gene3D" id="1.25.40.20">
    <property type="entry name" value="Ankyrin repeat-containing domain"/>
    <property type="match status" value="7"/>
</dbReference>
<keyword evidence="10" id="KW-0812">Transmembrane</keyword>
<dbReference type="KEGG" id="sre:PTSG_08626"/>
<feature type="repeat" description="ANK" evidence="8">
    <location>
        <begin position="159"/>
        <end position="191"/>
    </location>
</feature>
<dbReference type="GO" id="GO:0034220">
    <property type="term" value="P:monoatomic ion transmembrane transport"/>
    <property type="evidence" value="ECO:0007669"/>
    <property type="project" value="UniProtKB-KW"/>
</dbReference>
<evidence type="ECO:0000256" key="4">
    <source>
        <dbReference type="ARBA" id="ARBA00023043"/>
    </source>
</evidence>
<feature type="repeat" description="ANK" evidence="8">
    <location>
        <begin position="403"/>
        <end position="435"/>
    </location>
</feature>
<dbReference type="eggNOG" id="KOG0510">
    <property type="taxonomic scope" value="Eukaryota"/>
</dbReference>